<dbReference type="InterPro" id="IPR050138">
    <property type="entry name" value="DHOase/Allantoinase_Hydrolase"/>
</dbReference>
<proteinExistence type="inferred from homology"/>
<name>A0A974BH46_SEDHY</name>
<dbReference type="InterPro" id="IPR002195">
    <property type="entry name" value="Dihydroorotase_CS"/>
</dbReference>
<feature type="binding site" evidence="6">
    <location>
        <position position="231"/>
    </location>
    <ligand>
        <name>Zn(2+)</name>
        <dbReference type="ChEBI" id="CHEBI:29105"/>
        <label>2</label>
    </ligand>
</feature>
<dbReference type="PROSITE" id="PS00483">
    <property type="entry name" value="DIHYDROOROTASE_2"/>
    <property type="match status" value="1"/>
</dbReference>
<feature type="binding site" evidence="6">
    <location>
        <position position="60"/>
    </location>
    <ligand>
        <name>Zn(2+)</name>
        <dbReference type="ChEBI" id="CHEBI:29105"/>
        <label>1</label>
    </ligand>
</feature>
<dbReference type="NCBIfam" id="NF006839">
    <property type="entry name" value="PRK09357.1-4"/>
    <property type="match status" value="1"/>
</dbReference>
<feature type="binding site" evidence="6">
    <location>
        <position position="277"/>
    </location>
    <ligand>
        <name>substrate</name>
    </ligand>
</feature>
<comment type="catalytic activity">
    <reaction evidence="6">
        <text>(S)-dihydroorotate + H2O = N-carbamoyl-L-aspartate + H(+)</text>
        <dbReference type="Rhea" id="RHEA:24296"/>
        <dbReference type="ChEBI" id="CHEBI:15377"/>
        <dbReference type="ChEBI" id="CHEBI:15378"/>
        <dbReference type="ChEBI" id="CHEBI:30864"/>
        <dbReference type="ChEBI" id="CHEBI:32814"/>
        <dbReference type="EC" id="3.5.2.3"/>
    </reaction>
</comment>
<dbReference type="SUPFAM" id="SSF51338">
    <property type="entry name" value="Composite domain of metallo-dependent hydrolases"/>
    <property type="match status" value="1"/>
</dbReference>
<evidence type="ECO:0000256" key="5">
    <source>
        <dbReference type="ARBA" id="ARBA00022975"/>
    </source>
</evidence>
<dbReference type="InterPro" id="IPR011059">
    <property type="entry name" value="Metal-dep_hydrolase_composite"/>
</dbReference>
<evidence type="ECO:0000256" key="6">
    <source>
        <dbReference type="HAMAP-Rule" id="MF_00220"/>
    </source>
</evidence>
<organism evidence="8 9">
    <name type="scientific">Sedimentibacter hydroxybenzoicus DSM 7310</name>
    <dbReference type="NCBI Taxonomy" id="1123245"/>
    <lineage>
        <taxon>Bacteria</taxon>
        <taxon>Bacillati</taxon>
        <taxon>Bacillota</taxon>
        <taxon>Tissierellia</taxon>
        <taxon>Sedimentibacter</taxon>
    </lineage>
</organism>
<dbReference type="GO" id="GO:0008270">
    <property type="term" value="F:zinc ion binding"/>
    <property type="evidence" value="ECO:0007669"/>
    <property type="project" value="UniProtKB-UniRule"/>
</dbReference>
<feature type="binding site" evidence="6">
    <location>
        <position position="178"/>
    </location>
    <ligand>
        <name>Zn(2+)</name>
        <dbReference type="ChEBI" id="CHEBI:29105"/>
        <label>2</label>
    </ligand>
</feature>
<dbReference type="AlphaFoldDB" id="A0A974BH46"/>
<reference evidence="8" key="1">
    <citation type="submission" date="2020-07" db="EMBL/GenBank/DDBJ databases">
        <title>Genomic analysis of a strain of Sedimentibacter Hydroxybenzoicus DSM7310.</title>
        <authorList>
            <person name="Ma S."/>
        </authorList>
    </citation>
    <scope>NUCLEOTIDE SEQUENCE</scope>
    <source>
        <strain evidence="8">DSM 7310</strain>
    </source>
</reference>
<comment type="function">
    <text evidence="1 6">Catalyzes the reversible cyclization of carbamoyl aspartate to dihydroorotate.</text>
</comment>
<evidence type="ECO:0000313" key="9">
    <source>
        <dbReference type="Proteomes" id="UP000611629"/>
    </source>
</evidence>
<comment type="pathway">
    <text evidence="6">Pyrimidine metabolism; UMP biosynthesis via de novo pathway; (S)-dihydroorotate from bicarbonate: step 3/3.</text>
</comment>
<dbReference type="GO" id="GO:0006145">
    <property type="term" value="P:purine nucleobase catabolic process"/>
    <property type="evidence" value="ECO:0007669"/>
    <property type="project" value="TreeGrafter"/>
</dbReference>
<keyword evidence="4 6" id="KW-0378">Hydrolase</keyword>
<dbReference type="GO" id="GO:0005737">
    <property type="term" value="C:cytoplasm"/>
    <property type="evidence" value="ECO:0007669"/>
    <property type="project" value="TreeGrafter"/>
</dbReference>
<dbReference type="GO" id="GO:0044205">
    <property type="term" value="P:'de novo' UMP biosynthetic process"/>
    <property type="evidence" value="ECO:0007669"/>
    <property type="project" value="UniProtKB-UniRule"/>
</dbReference>
<dbReference type="InterPro" id="IPR006680">
    <property type="entry name" value="Amidohydro-rel"/>
</dbReference>
<comment type="cofactor">
    <cofactor evidence="6">
        <name>Zn(2+)</name>
        <dbReference type="ChEBI" id="CHEBI:29105"/>
    </cofactor>
    <text evidence="6">Binds 2 Zn(2+) ions per subunit.</text>
</comment>
<dbReference type="GO" id="GO:0004038">
    <property type="term" value="F:allantoinase activity"/>
    <property type="evidence" value="ECO:0007669"/>
    <property type="project" value="TreeGrafter"/>
</dbReference>
<comment type="similarity">
    <text evidence="2 6">Belongs to the metallo-dependent hydrolases superfamily. DHOase family. Class I DHOase subfamily.</text>
</comment>
<feature type="binding site" evidence="6">
    <location>
        <position position="304"/>
    </location>
    <ligand>
        <name>Zn(2+)</name>
        <dbReference type="ChEBI" id="CHEBI:29105"/>
        <label>1</label>
    </ligand>
</feature>
<feature type="binding site" evidence="6">
    <location>
        <position position="94"/>
    </location>
    <ligand>
        <name>substrate</name>
    </ligand>
</feature>
<dbReference type="InterPro" id="IPR032466">
    <property type="entry name" value="Metal_Hydrolase"/>
</dbReference>
<feature type="active site" evidence="6">
    <location>
        <position position="304"/>
    </location>
</feature>
<evidence type="ECO:0000256" key="4">
    <source>
        <dbReference type="ARBA" id="ARBA00022801"/>
    </source>
</evidence>
<dbReference type="EC" id="3.5.2.3" evidence="6"/>
<keyword evidence="6" id="KW-0862">Zinc</keyword>
<evidence type="ECO:0000256" key="3">
    <source>
        <dbReference type="ARBA" id="ARBA00022723"/>
    </source>
</evidence>
<dbReference type="PROSITE" id="PS00482">
    <property type="entry name" value="DIHYDROOROTASE_1"/>
    <property type="match status" value="1"/>
</dbReference>
<keyword evidence="9" id="KW-1185">Reference proteome</keyword>
<feature type="domain" description="Amidohydrolase-related" evidence="7">
    <location>
        <begin position="51"/>
        <end position="418"/>
    </location>
</feature>
<comment type="caution">
    <text evidence="6">Lacks conserved residue(s) required for the propagation of feature annotation.</text>
</comment>
<dbReference type="RefSeq" id="WP_179236710.1">
    <property type="nucleotide sequence ID" value="NZ_JACBNQ010000002.1"/>
</dbReference>
<dbReference type="HAMAP" id="MF_00220_B">
    <property type="entry name" value="PyrC_classI_B"/>
    <property type="match status" value="1"/>
</dbReference>
<feature type="binding site" evidence="6">
    <location>
        <position position="62"/>
    </location>
    <ligand>
        <name>Zn(2+)</name>
        <dbReference type="ChEBI" id="CHEBI:29105"/>
        <label>1</label>
    </ligand>
</feature>
<dbReference type="SUPFAM" id="SSF51556">
    <property type="entry name" value="Metallo-dependent hydrolases"/>
    <property type="match status" value="1"/>
</dbReference>
<comment type="caution">
    <text evidence="8">The sequence shown here is derived from an EMBL/GenBank/DDBJ whole genome shotgun (WGS) entry which is preliminary data.</text>
</comment>
<feature type="binding site" evidence="6">
    <location>
        <begin position="62"/>
        <end position="64"/>
    </location>
    <ligand>
        <name>substrate</name>
    </ligand>
</feature>
<dbReference type="EMBL" id="JACBNQ010000002">
    <property type="protein sequence ID" value="NYB73017.1"/>
    <property type="molecule type" value="Genomic_DNA"/>
</dbReference>
<dbReference type="Proteomes" id="UP000611629">
    <property type="component" value="Unassembled WGS sequence"/>
</dbReference>
<feature type="binding site" evidence="6">
    <location>
        <position position="151"/>
    </location>
    <ligand>
        <name>Zn(2+)</name>
        <dbReference type="ChEBI" id="CHEBI:29105"/>
        <label>1</label>
    </ligand>
</feature>
<dbReference type="PANTHER" id="PTHR43668">
    <property type="entry name" value="ALLANTOINASE"/>
    <property type="match status" value="1"/>
</dbReference>
<accession>A0A974BH46</accession>
<keyword evidence="3 6" id="KW-0479">Metal-binding</keyword>
<dbReference type="GO" id="GO:0004151">
    <property type="term" value="F:dihydroorotase activity"/>
    <property type="evidence" value="ECO:0007669"/>
    <property type="project" value="UniProtKB-UniRule"/>
</dbReference>
<feature type="binding site" evidence="6">
    <location>
        <position position="308"/>
    </location>
    <ligand>
        <name>substrate</name>
    </ligand>
</feature>
<dbReference type="PANTHER" id="PTHR43668:SF2">
    <property type="entry name" value="ALLANTOINASE"/>
    <property type="match status" value="1"/>
</dbReference>
<gene>
    <name evidence="6" type="primary">pyrC</name>
    <name evidence="8" type="ORF">HZF24_02545</name>
</gene>
<sequence>MILIKNGRLIDPESKRDEVTDILIDGKTIKKIGNGISEPSIDKVIDASGMIVSPGLIDVHVHFRDPGFTYKEDILSGSKAAAKGGFTTVVCMANTNPVADNEGIIQYIINEGKKSPINVLATAAVSIGLKGTELVDMEGLKNAGAVGFTDDGMPIMNAAVVIDAMEIAKILNVPISFHEEDPNLIYNPGINEGKISEKLGLKGALKEAEDVMVARDCILALKTKARVNIQHVSSGQSVDIIRHAKLKGADIYAEATPHHFALTEEAVIKYGTNAKMNPPLRTHEDRLSIIKGLEDNTINIIATDHAPHSNEEKERGFYKAPSGIIGLETSLALGITYLVKEGYLDITELLEKMTINPAKLYNLEMGRIKEGAIADLVLFDIDERWTVDNFISKSSNSPFLGHELQGRVKLTLCGGRIVYNDYQSTINYI</sequence>
<evidence type="ECO:0000256" key="1">
    <source>
        <dbReference type="ARBA" id="ARBA00002368"/>
    </source>
</evidence>
<dbReference type="Gene3D" id="3.20.20.140">
    <property type="entry name" value="Metal-dependent hydrolases"/>
    <property type="match status" value="1"/>
</dbReference>
<feature type="binding site" evidence="6">
    <location>
        <position position="151"/>
    </location>
    <ligand>
        <name>Zn(2+)</name>
        <dbReference type="ChEBI" id="CHEBI:29105"/>
        <label>2</label>
    </ligand>
</feature>
<evidence type="ECO:0000256" key="2">
    <source>
        <dbReference type="ARBA" id="ARBA00010286"/>
    </source>
</evidence>
<keyword evidence="5 6" id="KW-0665">Pyrimidine biosynthesis</keyword>
<dbReference type="NCBIfam" id="TIGR00857">
    <property type="entry name" value="pyrC_multi"/>
    <property type="match status" value="1"/>
</dbReference>
<protein>
    <recommendedName>
        <fullName evidence="6">Dihydroorotase</fullName>
        <shortName evidence="6">DHOase</shortName>
        <ecNumber evidence="6">3.5.2.3</ecNumber>
    </recommendedName>
</protein>
<dbReference type="CDD" id="cd01317">
    <property type="entry name" value="DHOase_IIa"/>
    <property type="match status" value="1"/>
</dbReference>
<evidence type="ECO:0000313" key="8">
    <source>
        <dbReference type="EMBL" id="NYB73017.1"/>
    </source>
</evidence>
<dbReference type="InterPro" id="IPR004722">
    <property type="entry name" value="DHOase"/>
</dbReference>
<evidence type="ECO:0000259" key="7">
    <source>
        <dbReference type="Pfam" id="PF01979"/>
    </source>
</evidence>
<dbReference type="Pfam" id="PF01979">
    <property type="entry name" value="Amidohydro_1"/>
    <property type="match status" value="1"/>
</dbReference>